<gene>
    <name evidence="9" type="ORF">WJX72_011468</name>
</gene>
<keyword evidence="10" id="KW-1185">Reference proteome</keyword>
<accession>A0AAW1R9A9</accession>
<feature type="binding site" evidence="5">
    <location>
        <position position="632"/>
    </location>
    <ligand>
        <name>Zn(2+)</name>
        <dbReference type="ChEBI" id="CHEBI:29105"/>
        <label>1</label>
    </ligand>
</feature>
<evidence type="ECO:0000256" key="4">
    <source>
        <dbReference type="PIRSR" id="PIRSR623088-2"/>
    </source>
</evidence>
<feature type="binding site" evidence="4">
    <location>
        <position position="771"/>
    </location>
    <ligand>
        <name>AMP</name>
        <dbReference type="ChEBI" id="CHEBI:456215"/>
    </ligand>
</feature>
<evidence type="ECO:0000313" key="10">
    <source>
        <dbReference type="Proteomes" id="UP001489004"/>
    </source>
</evidence>
<dbReference type="InterPro" id="IPR003607">
    <property type="entry name" value="HD/PDEase_dom"/>
</dbReference>
<feature type="binding site" evidence="4">
    <location>
        <position position="632"/>
    </location>
    <ligand>
        <name>AMP</name>
        <dbReference type="ChEBI" id="CHEBI:456215"/>
    </ligand>
</feature>
<evidence type="ECO:0000256" key="3">
    <source>
        <dbReference type="PIRSR" id="PIRSR623088-1"/>
    </source>
</evidence>
<comment type="similarity">
    <text evidence="6">Belongs to the cyclic nucleotide phosphodiesterase family.</text>
</comment>
<keyword evidence="2 6" id="KW-0378">Hydrolase</keyword>
<dbReference type="GO" id="GO:0004114">
    <property type="term" value="F:3',5'-cyclic-nucleotide phosphodiesterase activity"/>
    <property type="evidence" value="ECO:0007669"/>
    <property type="project" value="InterPro"/>
</dbReference>
<feature type="active site" description="Proton donor" evidence="3">
    <location>
        <position position="589"/>
    </location>
</feature>
<keyword evidence="7" id="KW-0175">Coiled coil</keyword>
<dbReference type="PROSITE" id="PS51845">
    <property type="entry name" value="PDEASE_I_2"/>
    <property type="match status" value="1"/>
</dbReference>
<evidence type="ECO:0000256" key="6">
    <source>
        <dbReference type="RuleBase" id="RU363067"/>
    </source>
</evidence>
<dbReference type="SUPFAM" id="SSF109604">
    <property type="entry name" value="HD-domain/PDEase-like"/>
    <property type="match status" value="1"/>
</dbReference>
<dbReference type="CDD" id="cd00077">
    <property type="entry name" value="HDc"/>
    <property type="match status" value="1"/>
</dbReference>
<proteinExistence type="inferred from homology"/>
<dbReference type="InterPro" id="IPR023174">
    <property type="entry name" value="PDEase_CS"/>
</dbReference>
<keyword evidence="1 5" id="KW-0479">Metal-binding</keyword>
<evidence type="ECO:0000259" key="8">
    <source>
        <dbReference type="PROSITE" id="PS51845"/>
    </source>
</evidence>
<evidence type="ECO:0000256" key="5">
    <source>
        <dbReference type="PIRSR" id="PIRSR623088-3"/>
    </source>
</evidence>
<dbReference type="Proteomes" id="UP001489004">
    <property type="component" value="Unassembled WGS sequence"/>
</dbReference>
<comment type="cofactor">
    <cofactor evidence="6">
        <name>a divalent metal cation</name>
        <dbReference type="ChEBI" id="CHEBI:60240"/>
    </cofactor>
    <text evidence="6">Binds 2 divalent metal cations per subunit. Site 1 may preferentially bind zinc ions, while site 2 has a preference for magnesium and/or manganese ions.</text>
</comment>
<feature type="binding site" evidence="4">
    <location>
        <position position="824"/>
    </location>
    <ligand>
        <name>AMP</name>
        <dbReference type="ChEBI" id="CHEBI:456215"/>
    </ligand>
</feature>
<evidence type="ECO:0000256" key="2">
    <source>
        <dbReference type="ARBA" id="ARBA00022801"/>
    </source>
</evidence>
<feature type="binding site" evidence="5">
    <location>
        <position position="632"/>
    </location>
    <ligand>
        <name>Zn(2+)</name>
        <dbReference type="ChEBI" id="CHEBI:29105"/>
        <label>2</label>
    </ligand>
</feature>
<dbReference type="InterPro" id="IPR002073">
    <property type="entry name" value="PDEase_catalytic_dom"/>
</dbReference>
<name>A0AAW1R9A9_9CHLO</name>
<dbReference type="InterPro" id="IPR036971">
    <property type="entry name" value="PDEase_catalytic_dom_sf"/>
</dbReference>
<dbReference type="GO" id="GO:0007165">
    <property type="term" value="P:signal transduction"/>
    <property type="evidence" value="ECO:0007669"/>
    <property type="project" value="InterPro"/>
</dbReference>
<feature type="domain" description="PDEase" evidence="8">
    <location>
        <begin position="509"/>
        <end position="867"/>
    </location>
</feature>
<evidence type="ECO:0000256" key="7">
    <source>
        <dbReference type="SAM" id="Coils"/>
    </source>
</evidence>
<feature type="coiled-coil region" evidence="7">
    <location>
        <begin position="334"/>
        <end position="386"/>
    </location>
</feature>
<dbReference type="PANTHER" id="PTHR11347">
    <property type="entry name" value="CYCLIC NUCLEOTIDE PHOSPHODIESTERASE"/>
    <property type="match status" value="1"/>
</dbReference>
<feature type="binding site" evidence="5">
    <location>
        <position position="771"/>
    </location>
    <ligand>
        <name>Zn(2+)</name>
        <dbReference type="ChEBI" id="CHEBI:29105"/>
        <label>1</label>
    </ligand>
</feature>
<dbReference type="Gene3D" id="1.10.1300.10">
    <property type="entry name" value="3'5'-cyclic nucleotide phosphodiesterase, catalytic domain"/>
    <property type="match status" value="1"/>
</dbReference>
<dbReference type="PRINTS" id="PR00387">
    <property type="entry name" value="PDIESTERASE1"/>
</dbReference>
<reference evidence="9 10" key="1">
    <citation type="journal article" date="2024" name="Nat. Commun.">
        <title>Phylogenomics reveals the evolutionary origins of lichenization in chlorophyte algae.</title>
        <authorList>
            <person name="Puginier C."/>
            <person name="Libourel C."/>
            <person name="Otte J."/>
            <person name="Skaloud P."/>
            <person name="Haon M."/>
            <person name="Grisel S."/>
            <person name="Petersen M."/>
            <person name="Berrin J.G."/>
            <person name="Delaux P.M."/>
            <person name="Dal Grande F."/>
            <person name="Keller J."/>
        </authorList>
    </citation>
    <scope>NUCLEOTIDE SEQUENCE [LARGE SCALE GENOMIC DNA]</scope>
    <source>
        <strain evidence="9 10">SAG 2043</strain>
    </source>
</reference>
<sequence length="878" mass="98412">MAAAVSASAMQPTPEEAFLPVIFARQIPCTGHENGCISDEWHQREWSLSQLKLFDSIKNPIYIADVALEENKGLHYTDPRYIHRSHVVFANTAMVASFGAIRAKEENDALYVASNDEFKRLRWEMLHNFTKAGCEMQVFTRPSYLLHKKFLHMPPADAPQAFDVRVLKVKLHKDQPAVLCMFGMADCIDPDLARVAAMQHLSPIHTFQFDEHGDLIMANRSAMDKYPTGSNIRNTTLFELLREGHVGADGKNITLFELFKEGIFIGGWDELQGVYDDAMAAIFKKKEEVFRYVQTRMSSKGSGSRFILFEVWPLTDPVTGELSMLVSLHNVSEQKKMELELQKHKDALERANQDLEMENLSLENHNQMIEQEKAELAAHLEAVMAKTQGPKKTIDAETPLDKVLKLLDGLVLGQKPVVEDILAVRALLTSSSDLRAPVELEQQLMAAESMEEDVSRAIMQMLNIKGTQEPRPSGALTAAARTSHDLDGPSGDFSWNHRANRSTRSSLEMARVVPSALSLHVERRLRAAGQSWQYDVWALEQEAPGHPLALVAFHLLTSTGLVAQFNLNEAKLARFLNKIEAGYMDNPYHNRMHAAEVFQRMHMLMQHGGLLRRGICDGLSTLAGYIAAAVHDYEHRGLTNDYLVRARDPLAVTYNEQSPMENHHLAATFRLLQRSEYNFMEQLTRDEQAALRSTVISQVLATDMKSHFNTVSRFQTVFKAKLAAGSRRGTGDLASSSSRTGESGAVAGIDWEALSEEDKLLARKMALKCADLGHLAATPEIHRRWSLMLEEELFKQGDLERAHSMVISPLMDRSSPKGGVTRAQVGFFSIVGIPLFQSFVDAFEDAQPLLDALMVNMRMWEDEATQQKVHEPSAAAQQ</sequence>
<protein>
    <recommendedName>
        <fullName evidence="6">Phosphodiesterase</fullName>
        <ecNumber evidence="6">3.1.4.-</ecNumber>
    </recommendedName>
</protein>
<feature type="binding site" evidence="5">
    <location>
        <position position="631"/>
    </location>
    <ligand>
        <name>Zn(2+)</name>
        <dbReference type="ChEBI" id="CHEBI:29105"/>
        <label>1</label>
    </ligand>
</feature>
<evidence type="ECO:0000256" key="1">
    <source>
        <dbReference type="ARBA" id="ARBA00022723"/>
    </source>
</evidence>
<organism evidence="9 10">
    <name type="scientific">[Myrmecia] bisecta</name>
    <dbReference type="NCBI Taxonomy" id="41462"/>
    <lineage>
        <taxon>Eukaryota</taxon>
        <taxon>Viridiplantae</taxon>
        <taxon>Chlorophyta</taxon>
        <taxon>core chlorophytes</taxon>
        <taxon>Trebouxiophyceae</taxon>
        <taxon>Trebouxiales</taxon>
        <taxon>Trebouxiaceae</taxon>
        <taxon>Myrmecia</taxon>
    </lineage>
</organism>
<evidence type="ECO:0000313" key="9">
    <source>
        <dbReference type="EMBL" id="KAK9830386.1"/>
    </source>
</evidence>
<dbReference type="GO" id="GO:0046872">
    <property type="term" value="F:metal ion binding"/>
    <property type="evidence" value="ECO:0007669"/>
    <property type="project" value="UniProtKB-KW"/>
</dbReference>
<dbReference type="PROSITE" id="PS00126">
    <property type="entry name" value="PDEASE_I_1"/>
    <property type="match status" value="1"/>
</dbReference>
<dbReference type="InterPro" id="IPR023088">
    <property type="entry name" value="PDEase"/>
</dbReference>
<dbReference type="AlphaFoldDB" id="A0AAW1R9A9"/>
<dbReference type="EMBL" id="JALJOR010000001">
    <property type="protein sequence ID" value="KAK9830386.1"/>
    <property type="molecule type" value="Genomic_DNA"/>
</dbReference>
<feature type="binding site" evidence="4">
    <location>
        <begin position="589"/>
        <end position="593"/>
    </location>
    <ligand>
        <name>AMP</name>
        <dbReference type="ChEBI" id="CHEBI:456215"/>
    </ligand>
</feature>
<comment type="caution">
    <text evidence="9">The sequence shown here is derived from an EMBL/GenBank/DDBJ whole genome shotgun (WGS) entry which is preliminary data.</text>
</comment>
<feature type="binding site" evidence="5">
    <location>
        <position position="593"/>
    </location>
    <ligand>
        <name>Zn(2+)</name>
        <dbReference type="ChEBI" id="CHEBI:29105"/>
        <label>1</label>
    </ligand>
</feature>
<dbReference type="Pfam" id="PF00233">
    <property type="entry name" value="PDEase_I"/>
    <property type="match status" value="1"/>
</dbReference>
<dbReference type="EC" id="3.1.4.-" evidence="6"/>